<dbReference type="Pfam" id="PF12146">
    <property type="entry name" value="Hydrolase_4"/>
    <property type="match status" value="1"/>
</dbReference>
<dbReference type="RefSeq" id="WP_169250497.1">
    <property type="nucleotide sequence ID" value="NZ_SPMZ01000082.1"/>
</dbReference>
<evidence type="ECO:0000313" key="3">
    <source>
        <dbReference type="Proteomes" id="UP000760480"/>
    </source>
</evidence>
<feature type="domain" description="Serine aminopeptidase S33" evidence="1">
    <location>
        <begin position="61"/>
        <end position="170"/>
    </location>
</feature>
<evidence type="ECO:0000259" key="1">
    <source>
        <dbReference type="Pfam" id="PF12146"/>
    </source>
</evidence>
<dbReference type="Gene3D" id="3.40.50.1820">
    <property type="entry name" value="alpha/beta hydrolase"/>
    <property type="match status" value="1"/>
</dbReference>
<reference evidence="2 3" key="1">
    <citation type="submission" date="2019-03" db="EMBL/GenBank/DDBJ databases">
        <title>Metabolic reconstructions from genomes of highly enriched 'Candidatus Accumulibacter' and 'Candidatus Competibacter' bioreactor populations.</title>
        <authorList>
            <person name="Annavajhala M.K."/>
            <person name="Welles L."/>
            <person name="Abbas B."/>
            <person name="Sorokin D."/>
            <person name="Park H."/>
            <person name="Van Loosdrecht M."/>
            <person name="Chandran K."/>
        </authorList>
    </citation>
    <scope>NUCLEOTIDE SEQUENCE [LARGE SCALE GENOMIC DNA]</scope>
    <source>
        <strain evidence="2 3">SBR_G</strain>
    </source>
</reference>
<dbReference type="PANTHER" id="PTHR12277:SF81">
    <property type="entry name" value="PROTEIN ABHD13"/>
    <property type="match status" value="1"/>
</dbReference>
<dbReference type="PANTHER" id="PTHR12277">
    <property type="entry name" value="ALPHA/BETA HYDROLASE DOMAIN-CONTAINING PROTEIN"/>
    <property type="match status" value="1"/>
</dbReference>
<sequence>MSAEPSANAWLLDQPEALAGFFYPRPDFAEDTPANAHELSIPVAEGVVVGARCHLADSEATTILFFHGNGEIVRDYDDIGALYVERGINFVAVDYRGYGRSTGRPTASTMLADSHVVLDVVANWFGQQGYTGPLLVMGRSLGSASALELACRHSERIAGLILESAFAHTGPLLRRIGVNLALLPGFEENQGFRQLDKIRTFAKPTLVIHAEYDHLIPFADGQALYDASPAPDKHLLKIPRADHNTIFAVGFRPYLDSVESFADPRRFDPAG</sequence>
<dbReference type="Proteomes" id="UP000760480">
    <property type="component" value="Unassembled WGS sequence"/>
</dbReference>
<keyword evidence="3" id="KW-1185">Reference proteome</keyword>
<dbReference type="InterPro" id="IPR029058">
    <property type="entry name" value="AB_hydrolase_fold"/>
</dbReference>
<dbReference type="GO" id="GO:0016787">
    <property type="term" value="F:hydrolase activity"/>
    <property type="evidence" value="ECO:0007669"/>
    <property type="project" value="UniProtKB-KW"/>
</dbReference>
<accession>A0ABX1TRT6</accession>
<dbReference type="EMBL" id="SPMZ01000082">
    <property type="protein sequence ID" value="NMQ21229.1"/>
    <property type="molecule type" value="Genomic_DNA"/>
</dbReference>
<comment type="caution">
    <text evidence="2">The sequence shown here is derived from an EMBL/GenBank/DDBJ whole genome shotgun (WGS) entry which is preliminary data.</text>
</comment>
<protein>
    <submittedName>
        <fullName evidence="2">Alpha/beta fold hydrolase</fullName>
    </submittedName>
</protein>
<dbReference type="SUPFAM" id="SSF53474">
    <property type="entry name" value="alpha/beta-Hydrolases"/>
    <property type="match status" value="1"/>
</dbReference>
<evidence type="ECO:0000313" key="2">
    <source>
        <dbReference type="EMBL" id="NMQ21229.1"/>
    </source>
</evidence>
<dbReference type="InterPro" id="IPR022742">
    <property type="entry name" value="Hydrolase_4"/>
</dbReference>
<dbReference type="PRINTS" id="PR00111">
    <property type="entry name" value="ABHYDROLASE"/>
</dbReference>
<dbReference type="InterPro" id="IPR000073">
    <property type="entry name" value="AB_hydrolase_1"/>
</dbReference>
<keyword evidence="2" id="KW-0378">Hydrolase</keyword>
<gene>
    <name evidence="2" type="ORF">E4P82_19715</name>
</gene>
<proteinExistence type="predicted"/>
<organism evidence="2 3">
    <name type="scientific">Candidatus Competibacter phosphatis</name>
    <dbReference type="NCBI Taxonomy" id="221280"/>
    <lineage>
        <taxon>Bacteria</taxon>
        <taxon>Pseudomonadati</taxon>
        <taxon>Pseudomonadota</taxon>
        <taxon>Gammaproteobacteria</taxon>
        <taxon>Candidatus Competibacteraceae</taxon>
        <taxon>Candidatus Competibacter</taxon>
    </lineage>
</organism>
<name>A0ABX1TRT6_9GAMM</name>